<name>A0ABR8YX60_9CLOT</name>
<evidence type="ECO:0000313" key="3">
    <source>
        <dbReference type="Proteomes" id="UP000627166"/>
    </source>
</evidence>
<sequence>MNYKRQSYGRYNNKYRINNKNNSLSKYSKVGITFLAALLLIIIFEKNFLIYNYNHQSGFRTGLYFKVINSSISSFGASSRKLVREEDKGISAFSIMQIIKDEFGFFNKNGEKNLNENSVDESKSAFNEEFNIDSFNLNDKDINKKDMKSISEEEKMKNANKRILIYHTHTCEAYSPGEASKKDPNNNILAVGDVLTAELEKRGFAVIHDKTFHDTDYNDSYYKSRETLKKYLNQYKDFDLIIDMHRDSGPRKESVTGIVNGEPVAKVMFVPATANPRYKNQLVKMNAIVNIANKSFPDLFRGKPIFDTYTTGISYYSQDLSDNAVLVEVGASTNTLNEAKNSMKYLGQVIGEALK</sequence>
<evidence type="ECO:0000313" key="2">
    <source>
        <dbReference type="EMBL" id="MBD8048810.1"/>
    </source>
</evidence>
<accession>A0ABR8YX60</accession>
<evidence type="ECO:0000256" key="1">
    <source>
        <dbReference type="SAM" id="Phobius"/>
    </source>
</evidence>
<dbReference type="Proteomes" id="UP000627166">
    <property type="component" value="Unassembled WGS sequence"/>
</dbReference>
<keyword evidence="3" id="KW-1185">Reference proteome</keyword>
<dbReference type="InterPro" id="IPR010897">
    <property type="entry name" value="Spore_II_P"/>
</dbReference>
<comment type="caution">
    <text evidence="2">The sequence shown here is derived from an EMBL/GenBank/DDBJ whole genome shotgun (WGS) entry which is preliminary data.</text>
</comment>
<gene>
    <name evidence="2" type="ORF">H9637_17565</name>
</gene>
<keyword evidence="1" id="KW-1133">Transmembrane helix</keyword>
<keyword evidence="1" id="KW-0812">Transmembrane</keyword>
<dbReference type="NCBIfam" id="TIGR02867">
    <property type="entry name" value="spore_II_P"/>
    <property type="match status" value="1"/>
</dbReference>
<proteinExistence type="predicted"/>
<feature type="transmembrane region" description="Helical" evidence="1">
    <location>
        <begin position="30"/>
        <end position="51"/>
    </location>
</feature>
<organism evidence="2 3">
    <name type="scientific">Clostridium faecium</name>
    <dbReference type="NCBI Taxonomy" id="2762223"/>
    <lineage>
        <taxon>Bacteria</taxon>
        <taxon>Bacillati</taxon>
        <taxon>Bacillota</taxon>
        <taxon>Clostridia</taxon>
        <taxon>Eubacteriales</taxon>
        <taxon>Clostridiaceae</taxon>
        <taxon>Clostridium</taxon>
    </lineage>
</organism>
<dbReference type="EMBL" id="JACSQB010000179">
    <property type="protein sequence ID" value="MBD8048810.1"/>
    <property type="molecule type" value="Genomic_DNA"/>
</dbReference>
<keyword evidence="1" id="KW-0472">Membrane</keyword>
<reference evidence="2 3" key="1">
    <citation type="submission" date="2020-08" db="EMBL/GenBank/DDBJ databases">
        <title>A Genomic Blueprint of the Chicken Gut Microbiome.</title>
        <authorList>
            <person name="Gilroy R."/>
            <person name="Ravi A."/>
            <person name="Getino M."/>
            <person name="Pursley I."/>
            <person name="Horton D.L."/>
            <person name="Alikhan N.-F."/>
            <person name="Baker D."/>
            <person name="Gharbi K."/>
            <person name="Hall N."/>
            <person name="Watson M."/>
            <person name="Adriaenssens E.M."/>
            <person name="Foster-Nyarko E."/>
            <person name="Jarju S."/>
            <person name="Secka A."/>
            <person name="Antonio M."/>
            <person name="Oren A."/>
            <person name="Chaudhuri R."/>
            <person name="La Ragione R.M."/>
            <person name="Hildebrand F."/>
            <person name="Pallen M.J."/>
        </authorList>
    </citation>
    <scope>NUCLEOTIDE SEQUENCE [LARGE SCALE GENOMIC DNA]</scope>
    <source>
        <strain evidence="2 3">N37</strain>
    </source>
</reference>
<protein>
    <submittedName>
        <fullName evidence="2">Stage II sporulation protein P</fullName>
    </submittedName>
</protein>
<dbReference type="RefSeq" id="WP_191741740.1">
    <property type="nucleotide sequence ID" value="NZ_JACSQB010000179.1"/>
</dbReference>
<dbReference type="Pfam" id="PF07454">
    <property type="entry name" value="SpoIIP"/>
    <property type="match status" value="1"/>
</dbReference>